<reference evidence="1 2" key="1">
    <citation type="submission" date="2022-08" db="EMBL/GenBank/DDBJ databases">
        <title>Reclassification of Massilia species as members of the genera Telluria, Duganella, Pseudoduganella, Mokoshia gen. nov. and Zemynaea gen. nov. using orthogonal and non-orthogonal genome-based approaches.</title>
        <authorList>
            <person name="Bowman J.P."/>
        </authorList>
    </citation>
    <scope>NUCLEOTIDE SEQUENCE [LARGE SCALE GENOMIC DNA]</scope>
    <source>
        <strain evidence="1 2">JCM 31605</strain>
    </source>
</reference>
<dbReference type="Proteomes" id="UP001206126">
    <property type="component" value="Unassembled WGS sequence"/>
</dbReference>
<sequence>MNKAEMKVGEALSWYARKWWMRTRTVQAEATSEGIGASAELYCPWLAKPLDWLHAAVFGSAKQQPV</sequence>
<evidence type="ECO:0000313" key="1">
    <source>
        <dbReference type="EMBL" id="MCS0808674.1"/>
    </source>
</evidence>
<protein>
    <submittedName>
        <fullName evidence="1">Uncharacterized protein</fullName>
    </submittedName>
</protein>
<organism evidence="1 2">
    <name type="scientific">Massilia agilis</name>
    <dbReference type="NCBI Taxonomy" id="1811226"/>
    <lineage>
        <taxon>Bacteria</taxon>
        <taxon>Pseudomonadati</taxon>
        <taxon>Pseudomonadota</taxon>
        <taxon>Betaproteobacteria</taxon>
        <taxon>Burkholderiales</taxon>
        <taxon>Oxalobacteraceae</taxon>
        <taxon>Telluria group</taxon>
        <taxon>Massilia</taxon>
    </lineage>
</organism>
<comment type="caution">
    <text evidence="1">The sequence shown here is derived from an EMBL/GenBank/DDBJ whole genome shotgun (WGS) entry which is preliminary data.</text>
</comment>
<dbReference type="RefSeq" id="WP_258822438.1">
    <property type="nucleotide sequence ID" value="NZ_JANUHB010000002.1"/>
</dbReference>
<accession>A0ABT2DBI0</accession>
<keyword evidence="2" id="KW-1185">Reference proteome</keyword>
<gene>
    <name evidence="1" type="ORF">NX774_12160</name>
</gene>
<dbReference type="EMBL" id="JANUHB010000002">
    <property type="protein sequence ID" value="MCS0808674.1"/>
    <property type="molecule type" value="Genomic_DNA"/>
</dbReference>
<proteinExistence type="predicted"/>
<name>A0ABT2DBI0_9BURK</name>
<evidence type="ECO:0000313" key="2">
    <source>
        <dbReference type="Proteomes" id="UP001206126"/>
    </source>
</evidence>